<dbReference type="Proteomes" id="UP000735302">
    <property type="component" value="Unassembled WGS sequence"/>
</dbReference>
<comment type="caution">
    <text evidence="1">The sequence shown here is derived from an EMBL/GenBank/DDBJ whole genome shotgun (WGS) entry which is preliminary data.</text>
</comment>
<dbReference type="AlphaFoldDB" id="A0AAV4AVK8"/>
<dbReference type="EMBL" id="BLXT01004211">
    <property type="protein sequence ID" value="GFO10920.1"/>
    <property type="molecule type" value="Genomic_DNA"/>
</dbReference>
<evidence type="ECO:0000313" key="1">
    <source>
        <dbReference type="EMBL" id="GFO10920.1"/>
    </source>
</evidence>
<proteinExistence type="predicted"/>
<name>A0AAV4AVK8_9GAST</name>
<keyword evidence="2" id="KW-1185">Reference proteome</keyword>
<gene>
    <name evidence="1" type="ORF">PoB_003742500</name>
</gene>
<reference evidence="1 2" key="1">
    <citation type="journal article" date="2021" name="Elife">
        <title>Chloroplast acquisition without the gene transfer in kleptoplastic sea slugs, Plakobranchus ocellatus.</title>
        <authorList>
            <person name="Maeda T."/>
            <person name="Takahashi S."/>
            <person name="Yoshida T."/>
            <person name="Shimamura S."/>
            <person name="Takaki Y."/>
            <person name="Nagai Y."/>
            <person name="Toyoda A."/>
            <person name="Suzuki Y."/>
            <person name="Arimoto A."/>
            <person name="Ishii H."/>
            <person name="Satoh N."/>
            <person name="Nishiyama T."/>
            <person name="Hasebe M."/>
            <person name="Maruyama T."/>
            <person name="Minagawa J."/>
            <person name="Obokata J."/>
            <person name="Shigenobu S."/>
        </authorList>
    </citation>
    <scope>NUCLEOTIDE SEQUENCE [LARGE SCALE GENOMIC DNA]</scope>
</reference>
<sequence length="84" mass="9147">MEPTDRKVDGGRKLGYKITKVLGPPAGRGGLGQRSLENHIVSVSTTWMADVRGAVISELALRFSVTRLRRPARRKPKCLGSTTS</sequence>
<accession>A0AAV4AVK8</accession>
<protein>
    <submittedName>
        <fullName evidence="1">Uncharacterized protein</fullName>
    </submittedName>
</protein>
<evidence type="ECO:0000313" key="2">
    <source>
        <dbReference type="Proteomes" id="UP000735302"/>
    </source>
</evidence>
<organism evidence="1 2">
    <name type="scientific">Plakobranchus ocellatus</name>
    <dbReference type="NCBI Taxonomy" id="259542"/>
    <lineage>
        <taxon>Eukaryota</taxon>
        <taxon>Metazoa</taxon>
        <taxon>Spiralia</taxon>
        <taxon>Lophotrochozoa</taxon>
        <taxon>Mollusca</taxon>
        <taxon>Gastropoda</taxon>
        <taxon>Heterobranchia</taxon>
        <taxon>Euthyneura</taxon>
        <taxon>Panpulmonata</taxon>
        <taxon>Sacoglossa</taxon>
        <taxon>Placobranchoidea</taxon>
        <taxon>Plakobranchidae</taxon>
        <taxon>Plakobranchus</taxon>
    </lineage>
</organism>